<protein>
    <submittedName>
        <fullName evidence="1">Uncharacterized protein</fullName>
    </submittedName>
</protein>
<dbReference type="EMBL" id="JAUEPN010000005">
    <property type="protein sequence ID" value="KAK3294123.1"/>
    <property type="molecule type" value="Genomic_DNA"/>
</dbReference>
<proteinExistence type="predicted"/>
<reference evidence="1" key="2">
    <citation type="submission" date="2023-06" db="EMBL/GenBank/DDBJ databases">
        <authorList>
            <consortium name="Lawrence Berkeley National Laboratory"/>
            <person name="Haridas S."/>
            <person name="Hensen N."/>
            <person name="Bonometti L."/>
            <person name="Westerberg I."/>
            <person name="Brannstrom I.O."/>
            <person name="Guillou S."/>
            <person name="Cros-Aarteil S."/>
            <person name="Calhoun S."/>
            <person name="Kuo A."/>
            <person name="Mondo S."/>
            <person name="Pangilinan J."/>
            <person name="Riley R."/>
            <person name="Labutti K."/>
            <person name="Andreopoulos B."/>
            <person name="Lipzen A."/>
            <person name="Chen C."/>
            <person name="Yanf M."/>
            <person name="Daum C."/>
            <person name="Ng V."/>
            <person name="Clum A."/>
            <person name="Steindorff A."/>
            <person name="Ohm R."/>
            <person name="Martin F."/>
            <person name="Silar P."/>
            <person name="Natvig D."/>
            <person name="Lalanne C."/>
            <person name="Gautier V."/>
            <person name="Ament-Velasquez S.L."/>
            <person name="Kruys A."/>
            <person name="Hutchinson M.I."/>
            <person name="Powell A.J."/>
            <person name="Barry K."/>
            <person name="Miller A.N."/>
            <person name="Grigoriev I.V."/>
            <person name="Debuchy R."/>
            <person name="Gladieux P."/>
            <person name="Thoren M.H."/>
            <person name="Johannesson H."/>
        </authorList>
    </citation>
    <scope>NUCLEOTIDE SEQUENCE</scope>
    <source>
        <strain evidence="1">CBS 168.71</strain>
    </source>
</reference>
<comment type="caution">
    <text evidence="1">The sequence shown here is derived from an EMBL/GenBank/DDBJ whole genome shotgun (WGS) entry which is preliminary data.</text>
</comment>
<dbReference type="PROSITE" id="PS51257">
    <property type="entry name" value="PROKAR_LIPOPROTEIN"/>
    <property type="match status" value="1"/>
</dbReference>
<dbReference type="RefSeq" id="XP_062657637.1">
    <property type="nucleotide sequence ID" value="XM_062806700.1"/>
</dbReference>
<accession>A0AAE0LQU3</accession>
<gene>
    <name evidence="1" type="ORF">B0H64DRAFT_443209</name>
</gene>
<keyword evidence="2" id="KW-1185">Reference proteome</keyword>
<dbReference type="Proteomes" id="UP001278766">
    <property type="component" value="Unassembled WGS sequence"/>
</dbReference>
<evidence type="ECO:0000313" key="2">
    <source>
        <dbReference type="Proteomes" id="UP001278766"/>
    </source>
</evidence>
<organism evidence="1 2">
    <name type="scientific">Chaetomium fimeti</name>
    <dbReference type="NCBI Taxonomy" id="1854472"/>
    <lineage>
        <taxon>Eukaryota</taxon>
        <taxon>Fungi</taxon>
        <taxon>Dikarya</taxon>
        <taxon>Ascomycota</taxon>
        <taxon>Pezizomycotina</taxon>
        <taxon>Sordariomycetes</taxon>
        <taxon>Sordariomycetidae</taxon>
        <taxon>Sordariales</taxon>
        <taxon>Chaetomiaceae</taxon>
        <taxon>Chaetomium</taxon>
    </lineage>
</organism>
<dbReference type="AlphaFoldDB" id="A0AAE0LQU3"/>
<reference evidence="1" key="1">
    <citation type="journal article" date="2023" name="Mol. Phylogenet. Evol.">
        <title>Genome-scale phylogeny and comparative genomics of the fungal order Sordariales.</title>
        <authorList>
            <person name="Hensen N."/>
            <person name="Bonometti L."/>
            <person name="Westerberg I."/>
            <person name="Brannstrom I.O."/>
            <person name="Guillou S."/>
            <person name="Cros-Aarteil S."/>
            <person name="Calhoun S."/>
            <person name="Haridas S."/>
            <person name="Kuo A."/>
            <person name="Mondo S."/>
            <person name="Pangilinan J."/>
            <person name="Riley R."/>
            <person name="LaButti K."/>
            <person name="Andreopoulos B."/>
            <person name="Lipzen A."/>
            <person name="Chen C."/>
            <person name="Yan M."/>
            <person name="Daum C."/>
            <person name="Ng V."/>
            <person name="Clum A."/>
            <person name="Steindorff A."/>
            <person name="Ohm R.A."/>
            <person name="Martin F."/>
            <person name="Silar P."/>
            <person name="Natvig D.O."/>
            <person name="Lalanne C."/>
            <person name="Gautier V."/>
            <person name="Ament-Velasquez S.L."/>
            <person name="Kruys A."/>
            <person name="Hutchinson M.I."/>
            <person name="Powell A.J."/>
            <person name="Barry K."/>
            <person name="Miller A.N."/>
            <person name="Grigoriev I.V."/>
            <person name="Debuchy R."/>
            <person name="Gladieux P."/>
            <person name="Hiltunen Thoren M."/>
            <person name="Johannesson H."/>
        </authorList>
    </citation>
    <scope>NUCLEOTIDE SEQUENCE</scope>
    <source>
        <strain evidence="1">CBS 168.71</strain>
    </source>
</reference>
<sequence>MSKDGPTPSTSTTSLFGCLFDVSGSTGGVLEIGRPHEEAGRPPRRSAQIVTSELLDSHGDDPNGHGLHIELTNRNNIGHITNYIQTENCPTTRRVFPHRQLYDQVAEA</sequence>
<name>A0AAE0LQU3_9PEZI</name>
<dbReference type="GeneID" id="87843648"/>
<evidence type="ECO:0000313" key="1">
    <source>
        <dbReference type="EMBL" id="KAK3294123.1"/>
    </source>
</evidence>